<dbReference type="RefSeq" id="WP_170841343.1">
    <property type="nucleotide sequence ID" value="NZ_FOJI01000005.1"/>
</dbReference>
<dbReference type="InterPro" id="IPR050678">
    <property type="entry name" value="DNA_Partitioning_ATPase"/>
</dbReference>
<reference evidence="2 3" key="1">
    <citation type="submission" date="2016-10" db="EMBL/GenBank/DDBJ databases">
        <authorList>
            <person name="de Groot N.N."/>
        </authorList>
    </citation>
    <scope>NUCLEOTIDE SEQUENCE [LARGE SCALE GENOMIC DNA]</scope>
    <source>
        <strain evidence="2 3">DSM 9179</strain>
    </source>
</reference>
<dbReference type="SUPFAM" id="SSF52540">
    <property type="entry name" value="P-loop containing nucleoside triphosphate hydrolases"/>
    <property type="match status" value="1"/>
</dbReference>
<dbReference type="STRING" id="99656.SAMN05421659_10545"/>
<protein>
    <submittedName>
        <fullName evidence="2">CobQ/CobB/MinD/ParA nucleotide binding domain-containing protein</fullName>
    </submittedName>
</protein>
<dbReference type="PANTHER" id="PTHR13696:SF52">
    <property type="entry name" value="PARA FAMILY PROTEIN CT_582"/>
    <property type="match status" value="1"/>
</dbReference>
<dbReference type="Pfam" id="PF13614">
    <property type="entry name" value="AAA_31"/>
    <property type="match status" value="1"/>
</dbReference>
<evidence type="ECO:0000313" key="3">
    <source>
        <dbReference type="Proteomes" id="UP000199701"/>
    </source>
</evidence>
<dbReference type="InterPro" id="IPR027417">
    <property type="entry name" value="P-loop_NTPase"/>
</dbReference>
<name>A0A1I0PFD7_9FIRM</name>
<dbReference type="Gene3D" id="3.40.50.300">
    <property type="entry name" value="P-loop containing nucleotide triphosphate hydrolases"/>
    <property type="match status" value="1"/>
</dbReference>
<feature type="domain" description="AAA" evidence="1">
    <location>
        <begin position="127"/>
        <end position="291"/>
    </location>
</feature>
<accession>A0A1I0PFD7</accession>
<gene>
    <name evidence="2" type="ORF">SAMN05421659_10545</name>
</gene>
<evidence type="ECO:0000313" key="2">
    <source>
        <dbReference type="EMBL" id="SEW13055.1"/>
    </source>
</evidence>
<organism evidence="2 3">
    <name type="scientific">[Clostridium] fimetarium</name>
    <dbReference type="NCBI Taxonomy" id="99656"/>
    <lineage>
        <taxon>Bacteria</taxon>
        <taxon>Bacillati</taxon>
        <taxon>Bacillota</taxon>
        <taxon>Clostridia</taxon>
        <taxon>Lachnospirales</taxon>
        <taxon>Lachnospiraceae</taxon>
    </lineage>
</organism>
<dbReference type="Proteomes" id="UP000199701">
    <property type="component" value="Unassembled WGS sequence"/>
</dbReference>
<evidence type="ECO:0000259" key="1">
    <source>
        <dbReference type="Pfam" id="PF13614"/>
    </source>
</evidence>
<dbReference type="AlphaFoldDB" id="A0A1I0PFD7"/>
<keyword evidence="3" id="KW-1185">Reference proteome</keyword>
<sequence>MGKARILLVDQDEKFLMPLERKFIDEFGEQFEIMVITDSDYLKEFFSNPQSLDILIINEALYDRSLERHNIANIFILSEKIIDETYTGALDNNKIYKYTSVKEIYNEVINTSAVTMNPNMKSDGETRVIMVYSPIGGIGKTTLSMGLCAALSKYHKRVIYIGTDNLQTFGYFMNNKITLESGVEKQFVTQKEHIYSVIKPQIVTEGFDIVPPFMKALSSLSIKVSDFINLIDSIKKSNEYDYIVVDSGTDFSEDTSKLMGMANNTIVLVGQDKYSVHKLECLMTNIDYSDKNKFSFICNKYKIEEENSLISEDFIRKCLISEYVNYEKRIETMNCERLSNLNGLQKISYMFI</sequence>
<dbReference type="PANTHER" id="PTHR13696">
    <property type="entry name" value="P-LOOP CONTAINING NUCLEOSIDE TRIPHOSPHATE HYDROLASE"/>
    <property type="match status" value="1"/>
</dbReference>
<dbReference type="EMBL" id="FOJI01000005">
    <property type="protein sequence ID" value="SEW13055.1"/>
    <property type="molecule type" value="Genomic_DNA"/>
</dbReference>
<dbReference type="InterPro" id="IPR025669">
    <property type="entry name" value="AAA_dom"/>
</dbReference>
<proteinExistence type="predicted"/>
<dbReference type="Gene3D" id="3.40.50.10850">
    <property type="entry name" value="Ntrc-like two-domain protein"/>
    <property type="match status" value="1"/>
</dbReference>